<evidence type="ECO:0000313" key="2">
    <source>
        <dbReference type="Proteomes" id="UP000299102"/>
    </source>
</evidence>
<organism evidence="1 2">
    <name type="scientific">Eumeta variegata</name>
    <name type="common">Bagworm moth</name>
    <name type="synonym">Eumeta japonica</name>
    <dbReference type="NCBI Taxonomy" id="151549"/>
    <lineage>
        <taxon>Eukaryota</taxon>
        <taxon>Metazoa</taxon>
        <taxon>Ecdysozoa</taxon>
        <taxon>Arthropoda</taxon>
        <taxon>Hexapoda</taxon>
        <taxon>Insecta</taxon>
        <taxon>Pterygota</taxon>
        <taxon>Neoptera</taxon>
        <taxon>Endopterygota</taxon>
        <taxon>Lepidoptera</taxon>
        <taxon>Glossata</taxon>
        <taxon>Ditrysia</taxon>
        <taxon>Tineoidea</taxon>
        <taxon>Psychidae</taxon>
        <taxon>Oiketicinae</taxon>
        <taxon>Eumeta</taxon>
    </lineage>
</organism>
<gene>
    <name evidence="1" type="ORF">EVAR_96864_1</name>
</gene>
<sequence>MQKKVNRLTDISTHNPNCWKLQQMLGAGIAAGLVRPLSRAALSAREAPRALRLLAADHRCGRVLLSPEVGRAQLK</sequence>
<proteinExistence type="predicted"/>
<evidence type="ECO:0000313" key="1">
    <source>
        <dbReference type="EMBL" id="GBP51797.1"/>
    </source>
</evidence>
<dbReference type="EMBL" id="BGZK01000589">
    <property type="protein sequence ID" value="GBP51797.1"/>
    <property type="molecule type" value="Genomic_DNA"/>
</dbReference>
<protein>
    <submittedName>
        <fullName evidence="1">Uncharacterized protein</fullName>
    </submittedName>
</protein>
<dbReference type="Gene3D" id="3.90.180.10">
    <property type="entry name" value="Medium-chain alcohol dehydrogenases, catalytic domain"/>
    <property type="match status" value="1"/>
</dbReference>
<comment type="caution">
    <text evidence="1">The sequence shown here is derived from an EMBL/GenBank/DDBJ whole genome shotgun (WGS) entry which is preliminary data.</text>
</comment>
<dbReference type="AlphaFoldDB" id="A0A4C1WNW6"/>
<accession>A0A4C1WNW6</accession>
<keyword evidence="2" id="KW-1185">Reference proteome</keyword>
<name>A0A4C1WNW6_EUMVA</name>
<dbReference type="Proteomes" id="UP000299102">
    <property type="component" value="Unassembled WGS sequence"/>
</dbReference>
<reference evidence="1 2" key="1">
    <citation type="journal article" date="2019" name="Commun. Biol.">
        <title>The bagworm genome reveals a unique fibroin gene that provides high tensile strength.</title>
        <authorList>
            <person name="Kono N."/>
            <person name="Nakamura H."/>
            <person name="Ohtoshi R."/>
            <person name="Tomita M."/>
            <person name="Numata K."/>
            <person name="Arakawa K."/>
        </authorList>
    </citation>
    <scope>NUCLEOTIDE SEQUENCE [LARGE SCALE GENOMIC DNA]</scope>
</reference>